<dbReference type="PROSITE" id="PS50112">
    <property type="entry name" value="PAS"/>
    <property type="match status" value="1"/>
</dbReference>
<dbReference type="InterPro" id="IPR000014">
    <property type="entry name" value="PAS"/>
</dbReference>
<dbReference type="Pfam" id="PF00512">
    <property type="entry name" value="HisKA"/>
    <property type="match status" value="1"/>
</dbReference>
<dbReference type="PANTHER" id="PTHR43547:SF2">
    <property type="entry name" value="HYBRID SIGNAL TRANSDUCTION HISTIDINE KINASE C"/>
    <property type="match status" value="1"/>
</dbReference>
<dbReference type="InterPro" id="IPR006189">
    <property type="entry name" value="CHASE_dom"/>
</dbReference>
<dbReference type="Gene3D" id="1.10.287.130">
    <property type="match status" value="1"/>
</dbReference>
<dbReference type="InterPro" id="IPR001789">
    <property type="entry name" value="Sig_transdc_resp-reg_receiver"/>
</dbReference>
<evidence type="ECO:0000259" key="15">
    <source>
        <dbReference type="PROSITE" id="PS50110"/>
    </source>
</evidence>
<dbReference type="InterPro" id="IPR003661">
    <property type="entry name" value="HisK_dim/P_dom"/>
</dbReference>
<evidence type="ECO:0000256" key="9">
    <source>
        <dbReference type="ARBA" id="ARBA00023012"/>
    </source>
</evidence>
<dbReference type="NCBIfam" id="TIGR00229">
    <property type="entry name" value="sensory_box"/>
    <property type="match status" value="1"/>
</dbReference>
<dbReference type="PROSITE" id="PS50109">
    <property type="entry name" value="HIS_KIN"/>
    <property type="match status" value="1"/>
</dbReference>
<dbReference type="PROSITE" id="PS50110">
    <property type="entry name" value="RESPONSE_REGULATORY"/>
    <property type="match status" value="1"/>
</dbReference>
<dbReference type="PROSITE" id="PS50113">
    <property type="entry name" value="PAC"/>
    <property type="match status" value="1"/>
</dbReference>
<dbReference type="EC" id="2.7.13.3" evidence="3"/>
<gene>
    <name evidence="19" type="ORF">BC008_23110</name>
</gene>
<dbReference type="Pfam" id="PF00072">
    <property type="entry name" value="Response_reg"/>
    <property type="match status" value="1"/>
</dbReference>
<evidence type="ECO:0000256" key="8">
    <source>
        <dbReference type="ARBA" id="ARBA00022989"/>
    </source>
</evidence>
<keyword evidence="9" id="KW-0902">Two-component regulatory system</keyword>
<comment type="catalytic activity">
    <reaction evidence="1">
        <text>ATP + protein L-histidine = ADP + protein N-phospho-L-histidine.</text>
        <dbReference type="EC" id="2.7.13.3"/>
    </reaction>
</comment>
<dbReference type="Gene3D" id="3.40.50.2300">
    <property type="match status" value="1"/>
</dbReference>
<dbReference type="GO" id="GO:0016020">
    <property type="term" value="C:membrane"/>
    <property type="evidence" value="ECO:0007669"/>
    <property type="project" value="UniProtKB-SubCell"/>
</dbReference>
<comment type="caution">
    <text evidence="19">The sequence shown here is derived from an EMBL/GenBank/DDBJ whole genome shotgun (WGS) entry which is preliminary data.</text>
</comment>
<dbReference type="FunFam" id="1.10.287.130:FF:000001">
    <property type="entry name" value="Two-component sensor histidine kinase"/>
    <property type="match status" value="1"/>
</dbReference>
<dbReference type="SUPFAM" id="SSF55785">
    <property type="entry name" value="PYP-like sensor domain (PAS domain)"/>
    <property type="match status" value="1"/>
</dbReference>
<dbReference type="AlphaFoldDB" id="A0A0V7ZNA6"/>
<dbReference type="InterPro" id="IPR003594">
    <property type="entry name" value="HATPase_dom"/>
</dbReference>
<evidence type="ECO:0000256" key="1">
    <source>
        <dbReference type="ARBA" id="ARBA00000085"/>
    </source>
</evidence>
<evidence type="ECO:0000256" key="6">
    <source>
        <dbReference type="ARBA" id="ARBA00022692"/>
    </source>
</evidence>
<proteinExistence type="predicted"/>
<dbReference type="InterPro" id="IPR036097">
    <property type="entry name" value="HisK_dim/P_sf"/>
</dbReference>
<dbReference type="Pfam" id="PF08447">
    <property type="entry name" value="PAS_3"/>
    <property type="match status" value="1"/>
</dbReference>
<feature type="domain" description="Histidine kinase" evidence="14">
    <location>
        <begin position="446"/>
        <end position="681"/>
    </location>
</feature>
<keyword evidence="8" id="KW-1133">Transmembrane helix</keyword>
<evidence type="ECO:0000256" key="3">
    <source>
        <dbReference type="ARBA" id="ARBA00012438"/>
    </source>
</evidence>
<dbReference type="EMBL" id="LMTZ01000103">
    <property type="protein sequence ID" value="KST65870.1"/>
    <property type="molecule type" value="Genomic_DNA"/>
</dbReference>
<dbReference type="Gene3D" id="3.30.565.10">
    <property type="entry name" value="Histidine kinase-like ATPase, C-terminal domain"/>
    <property type="match status" value="1"/>
</dbReference>
<dbReference type="Proteomes" id="UP000053372">
    <property type="component" value="Unassembled WGS sequence"/>
</dbReference>
<evidence type="ECO:0000256" key="11">
    <source>
        <dbReference type="ARBA" id="ARBA00055745"/>
    </source>
</evidence>
<protein>
    <recommendedName>
        <fullName evidence="3">histidine kinase</fullName>
        <ecNumber evidence="3">2.7.13.3</ecNumber>
    </recommendedName>
</protein>
<comment type="function">
    <text evidence="11">Photoreceptor which exists in two forms that are reversibly interconvertible by light: the R form that absorbs maximally in the red region of the spectrum and the FR form that absorbs maximally in the far-red region.</text>
</comment>
<organism evidence="19 20">
    <name type="scientific">Mastigocoleus testarum BC008</name>
    <dbReference type="NCBI Taxonomy" id="371196"/>
    <lineage>
        <taxon>Bacteria</taxon>
        <taxon>Bacillati</taxon>
        <taxon>Cyanobacteriota</taxon>
        <taxon>Cyanophyceae</taxon>
        <taxon>Nostocales</taxon>
        <taxon>Hapalosiphonaceae</taxon>
        <taxon>Mastigocoleus</taxon>
    </lineage>
</organism>
<dbReference type="Gene3D" id="3.30.450.350">
    <property type="entry name" value="CHASE domain"/>
    <property type="match status" value="1"/>
</dbReference>
<dbReference type="InterPro" id="IPR042240">
    <property type="entry name" value="CHASE_sf"/>
</dbReference>
<dbReference type="PROSITE" id="PS50839">
    <property type="entry name" value="CHASE"/>
    <property type="match status" value="1"/>
</dbReference>
<dbReference type="InterPro" id="IPR000700">
    <property type="entry name" value="PAS-assoc_C"/>
</dbReference>
<dbReference type="PANTHER" id="PTHR43547">
    <property type="entry name" value="TWO-COMPONENT HISTIDINE KINASE"/>
    <property type="match status" value="1"/>
</dbReference>
<dbReference type="SMART" id="SM00388">
    <property type="entry name" value="HisKA"/>
    <property type="match status" value="1"/>
</dbReference>
<evidence type="ECO:0000259" key="17">
    <source>
        <dbReference type="PROSITE" id="PS50113"/>
    </source>
</evidence>
<dbReference type="Gene3D" id="3.30.450.20">
    <property type="entry name" value="PAS domain"/>
    <property type="match status" value="1"/>
</dbReference>
<accession>A0A0V7ZNA6</accession>
<feature type="domain" description="PAS" evidence="16">
    <location>
        <begin position="318"/>
        <end position="388"/>
    </location>
</feature>
<dbReference type="GO" id="GO:0000155">
    <property type="term" value="F:phosphorelay sensor kinase activity"/>
    <property type="evidence" value="ECO:0007669"/>
    <property type="project" value="InterPro"/>
</dbReference>
<dbReference type="Pfam" id="PF02518">
    <property type="entry name" value="HATPase_c"/>
    <property type="match status" value="1"/>
</dbReference>
<dbReference type="InterPro" id="IPR004358">
    <property type="entry name" value="Sig_transdc_His_kin-like_C"/>
</dbReference>
<dbReference type="SMART" id="SM00387">
    <property type="entry name" value="HATPase_c"/>
    <property type="match status" value="1"/>
</dbReference>
<dbReference type="SUPFAM" id="SSF55874">
    <property type="entry name" value="ATPase domain of HSP90 chaperone/DNA topoisomerase II/histidine kinase"/>
    <property type="match status" value="1"/>
</dbReference>
<dbReference type="InterPro" id="IPR005467">
    <property type="entry name" value="His_kinase_dom"/>
</dbReference>
<dbReference type="FunFam" id="3.30.565.10:FF:000006">
    <property type="entry name" value="Sensor histidine kinase WalK"/>
    <property type="match status" value="1"/>
</dbReference>
<evidence type="ECO:0000259" key="16">
    <source>
        <dbReference type="PROSITE" id="PS50112"/>
    </source>
</evidence>
<dbReference type="InterPro" id="IPR011006">
    <property type="entry name" value="CheY-like_superfamily"/>
</dbReference>
<reference evidence="19 20" key="1">
    <citation type="journal article" date="2015" name="Genome Announc.">
        <title>Draft Genome of the Euendolithic (true boring) Cyanobacterium Mastigocoleus testarum strain BC008.</title>
        <authorList>
            <person name="Guida B.S."/>
            <person name="Garcia-Pichel F."/>
        </authorList>
    </citation>
    <scope>NUCLEOTIDE SEQUENCE [LARGE SCALE GENOMIC DNA]</scope>
    <source>
        <strain evidence="19 20">BC008</strain>
    </source>
</reference>
<evidence type="ECO:0000256" key="5">
    <source>
        <dbReference type="ARBA" id="ARBA00022679"/>
    </source>
</evidence>
<dbReference type="InterPro" id="IPR013655">
    <property type="entry name" value="PAS_fold_3"/>
</dbReference>
<keyword evidence="10" id="KW-0472">Membrane</keyword>
<feature type="domain" description="CHASE" evidence="18">
    <location>
        <begin position="111"/>
        <end position="202"/>
    </location>
</feature>
<evidence type="ECO:0000256" key="12">
    <source>
        <dbReference type="PROSITE-ProRule" id="PRU00169"/>
    </source>
</evidence>
<dbReference type="SUPFAM" id="SSF47384">
    <property type="entry name" value="Homodimeric domain of signal transducing histidine kinase"/>
    <property type="match status" value="1"/>
</dbReference>
<dbReference type="CDD" id="cd00082">
    <property type="entry name" value="HisKA"/>
    <property type="match status" value="1"/>
</dbReference>
<evidence type="ECO:0000313" key="19">
    <source>
        <dbReference type="EMBL" id="KST65870.1"/>
    </source>
</evidence>
<evidence type="ECO:0000256" key="13">
    <source>
        <dbReference type="SAM" id="Coils"/>
    </source>
</evidence>
<keyword evidence="7" id="KW-0418">Kinase</keyword>
<dbReference type="PRINTS" id="PR00344">
    <property type="entry name" value="BCTRLSENSOR"/>
</dbReference>
<sequence length="845" mass="96067">MMTVFVSIAVIFMSLCFWQGLSIYQSFHIRKYVKLAAVNISQEITVNIENRILALTRMAQRWEVGGGTSWEEWTADATNYVHDYSGYKVLGWVNSKYEVCWLVPESDPKEFELINLLLEEHRTISETTKKHQNPELTPTVILERGVKGFLIYVPLFVREKLKEQLSVSQSKSISQYQHQNAFDGFIVGVFQTQSLIDSILDEKIKREFAVEVFEGRNKIYRSSDIDFDSRIENRWSQEKEIKIGNVIWRLRIYPQPAFLRGEYSPFKNFVLSNGLITPALLTWAIYLMQSSQKYAKEVETKNRELANEVRERQKVEEELRDQNKALESAVVGISKLDVSGHYLKVNPAYADLLGYKAKELKGSIWQQTVHPEDREKANKAYERMLASEKAEIEVRAVRKDGSVFDKILVMVKAYDSEQRFSGHYGFMKDISQRREVERLKDEFISVVSHELRTPLTSIRGSLGLLAGGVLQTRPQQAQRMLQIAINNSDRLIRLINNILDIERIESGEVQMNKQICDVANLIHPAVEVMRDIAQKAGVTLSVNSVSARIWADPDRIIQVLTNLLSNAIKFSPSGSTVWLTAEVKEARISPQQQGNLNFSNSSTPYILFQVRDRGRGIPSNKLESIFGRFQQVDASDSRKKGGTGLGLAICRSIIQQHCGFIWAQSTENQGSTFYCQIPLSQEKEAATTTTTYSGESLALAKDNSSSSKKKSNTQQTSKVLIVEDDTDLAQVIISIFQRHGIETYHAKSGQEALEQSLALLPDLMILDLTLPLLSGFDVVEKLRQHKHLSNLPLVVYTAFDLSEKDQKRLKLGKTLLLTKARVTPEEFEQRAINLLKLVILEDKES</sequence>
<evidence type="ECO:0000259" key="18">
    <source>
        <dbReference type="PROSITE" id="PS50839"/>
    </source>
</evidence>
<dbReference type="SMART" id="SM00091">
    <property type="entry name" value="PAS"/>
    <property type="match status" value="1"/>
</dbReference>
<dbReference type="CDD" id="cd00130">
    <property type="entry name" value="PAS"/>
    <property type="match status" value="1"/>
</dbReference>
<evidence type="ECO:0000259" key="14">
    <source>
        <dbReference type="PROSITE" id="PS50109"/>
    </source>
</evidence>
<feature type="modified residue" description="4-aspartylphosphate" evidence="12">
    <location>
        <position position="767"/>
    </location>
</feature>
<feature type="coiled-coil region" evidence="13">
    <location>
        <begin position="288"/>
        <end position="329"/>
    </location>
</feature>
<comment type="subcellular location">
    <subcellularLocation>
        <location evidence="2">Membrane</location>
    </subcellularLocation>
</comment>
<keyword evidence="5" id="KW-0808">Transferase</keyword>
<evidence type="ECO:0000313" key="20">
    <source>
        <dbReference type="Proteomes" id="UP000053372"/>
    </source>
</evidence>
<evidence type="ECO:0000256" key="7">
    <source>
        <dbReference type="ARBA" id="ARBA00022777"/>
    </source>
</evidence>
<keyword evidence="13" id="KW-0175">Coiled coil</keyword>
<name>A0A0V7ZNA6_9CYAN</name>
<feature type="domain" description="Response regulatory" evidence="15">
    <location>
        <begin position="718"/>
        <end position="834"/>
    </location>
</feature>
<dbReference type="SMART" id="SM00448">
    <property type="entry name" value="REC"/>
    <property type="match status" value="1"/>
</dbReference>
<evidence type="ECO:0000256" key="4">
    <source>
        <dbReference type="ARBA" id="ARBA00022553"/>
    </source>
</evidence>
<keyword evidence="6" id="KW-0812">Transmembrane</keyword>
<dbReference type="InterPro" id="IPR035965">
    <property type="entry name" value="PAS-like_dom_sf"/>
</dbReference>
<keyword evidence="4 12" id="KW-0597">Phosphoprotein</keyword>
<dbReference type="SUPFAM" id="SSF52172">
    <property type="entry name" value="CheY-like"/>
    <property type="match status" value="1"/>
</dbReference>
<keyword evidence="20" id="KW-1185">Reference proteome</keyword>
<feature type="domain" description="PAC" evidence="17">
    <location>
        <begin position="390"/>
        <end position="442"/>
    </location>
</feature>
<evidence type="ECO:0000256" key="2">
    <source>
        <dbReference type="ARBA" id="ARBA00004370"/>
    </source>
</evidence>
<evidence type="ECO:0000256" key="10">
    <source>
        <dbReference type="ARBA" id="ARBA00023136"/>
    </source>
</evidence>
<dbReference type="InterPro" id="IPR036890">
    <property type="entry name" value="HATPase_C_sf"/>
</dbReference>